<dbReference type="HOGENOM" id="CLU_2961057_0_0_1"/>
<organism evidence="1 2">
    <name type="scientific">Heterobasidion irregulare (strain TC 32-1)</name>
    <dbReference type="NCBI Taxonomy" id="747525"/>
    <lineage>
        <taxon>Eukaryota</taxon>
        <taxon>Fungi</taxon>
        <taxon>Dikarya</taxon>
        <taxon>Basidiomycota</taxon>
        <taxon>Agaricomycotina</taxon>
        <taxon>Agaricomycetes</taxon>
        <taxon>Russulales</taxon>
        <taxon>Bondarzewiaceae</taxon>
        <taxon>Heterobasidion</taxon>
        <taxon>Heterobasidion annosum species complex</taxon>
    </lineage>
</organism>
<gene>
    <name evidence="1" type="ORF">HETIRDRAFT_169831</name>
</gene>
<accession>W4K5I5</accession>
<name>W4K5I5_HETIT</name>
<dbReference type="AlphaFoldDB" id="W4K5I5"/>
<proteinExistence type="predicted"/>
<sequence>MSAMSAYMCYFEFVGSAISDANIWQYFQYCHHYMDAYTNQASFLSLVLHFLSIRLGLNL</sequence>
<protein>
    <submittedName>
        <fullName evidence="1">Uncharacterized protein</fullName>
    </submittedName>
</protein>
<dbReference type="InParanoid" id="W4K5I5"/>
<dbReference type="Proteomes" id="UP000030671">
    <property type="component" value="Unassembled WGS sequence"/>
</dbReference>
<dbReference type="GeneID" id="20668240"/>
<keyword evidence="2" id="KW-1185">Reference proteome</keyword>
<dbReference type="KEGG" id="hir:HETIRDRAFT_169831"/>
<dbReference type="EMBL" id="KI925459">
    <property type="protein sequence ID" value="ETW81088.1"/>
    <property type="molecule type" value="Genomic_DNA"/>
</dbReference>
<dbReference type="RefSeq" id="XP_009547767.1">
    <property type="nucleotide sequence ID" value="XM_009549472.1"/>
</dbReference>
<evidence type="ECO:0000313" key="1">
    <source>
        <dbReference type="EMBL" id="ETW81088.1"/>
    </source>
</evidence>
<reference evidence="1 2" key="1">
    <citation type="journal article" date="2012" name="New Phytol.">
        <title>Insight into trade-off between wood decay and parasitism from the genome of a fungal forest pathogen.</title>
        <authorList>
            <person name="Olson A."/>
            <person name="Aerts A."/>
            <person name="Asiegbu F."/>
            <person name="Belbahri L."/>
            <person name="Bouzid O."/>
            <person name="Broberg A."/>
            <person name="Canback B."/>
            <person name="Coutinho P.M."/>
            <person name="Cullen D."/>
            <person name="Dalman K."/>
            <person name="Deflorio G."/>
            <person name="van Diepen L.T."/>
            <person name="Dunand C."/>
            <person name="Duplessis S."/>
            <person name="Durling M."/>
            <person name="Gonthier P."/>
            <person name="Grimwood J."/>
            <person name="Fossdal C.G."/>
            <person name="Hansson D."/>
            <person name="Henrissat B."/>
            <person name="Hietala A."/>
            <person name="Himmelstrand K."/>
            <person name="Hoffmeister D."/>
            <person name="Hogberg N."/>
            <person name="James T.Y."/>
            <person name="Karlsson M."/>
            <person name="Kohler A."/>
            <person name="Kues U."/>
            <person name="Lee Y.H."/>
            <person name="Lin Y.C."/>
            <person name="Lind M."/>
            <person name="Lindquist E."/>
            <person name="Lombard V."/>
            <person name="Lucas S."/>
            <person name="Lunden K."/>
            <person name="Morin E."/>
            <person name="Murat C."/>
            <person name="Park J."/>
            <person name="Raffaello T."/>
            <person name="Rouze P."/>
            <person name="Salamov A."/>
            <person name="Schmutz J."/>
            <person name="Solheim H."/>
            <person name="Stahlberg J."/>
            <person name="Velez H."/>
            <person name="de Vries R.P."/>
            <person name="Wiebenga A."/>
            <person name="Woodward S."/>
            <person name="Yakovlev I."/>
            <person name="Garbelotto M."/>
            <person name="Martin F."/>
            <person name="Grigoriev I.V."/>
            <person name="Stenlid J."/>
        </authorList>
    </citation>
    <scope>NUCLEOTIDE SEQUENCE [LARGE SCALE GENOMIC DNA]</scope>
    <source>
        <strain evidence="1 2">TC 32-1</strain>
    </source>
</reference>
<evidence type="ECO:0000313" key="2">
    <source>
        <dbReference type="Proteomes" id="UP000030671"/>
    </source>
</evidence>